<dbReference type="InterPro" id="IPR057475">
    <property type="entry name" value="CUT_C"/>
</dbReference>
<evidence type="ECO:0000313" key="9">
    <source>
        <dbReference type="EMBL" id="KHN83072.1"/>
    </source>
</evidence>
<dbReference type="PANTHER" id="PTHR22907">
    <property type="entry name" value="GH04558P"/>
    <property type="match status" value="1"/>
</dbReference>
<sequence length="373" mass="41431">MHLCFDLFNSNPTCTNPHQQKQECRRMGNGVGRQINITVPVKGGCGMRRKRMVNPRGMMLETTIVVMFHRLFMTKVDKAFNIKCFYIEADTKVANSLAVSVLPTTELFAPHDNIAREALLPTCKYEVLKGGANGEAVKYAVIGEVVYHKWTCSGAHDNAYCMTVHSCTVDDGQGSRQQIIDPAGCATDRYLLKNLEYLDQLSAGQEVYVFKFADRSSVFFTCQIRLELRDEASGSCDRTSDVCEDASRITSDHRITTASPSSTILSRVDLTVRLGSENPRGIVESNFFRPTTISAMLRTDAKASFISLDGLNSDDGRRTRPVALATPNELLANVREEERHAQRISRDTAYPFAVNLDVTAPSVDVLDLPEPCE</sequence>
<keyword evidence="7" id="KW-0472">Membrane</keyword>
<feature type="domain" description="ZP" evidence="8">
    <location>
        <begin position="1"/>
        <end position="243"/>
    </location>
</feature>
<dbReference type="STRING" id="6265.A0A0B2VNQ5"/>
<dbReference type="InterPro" id="IPR051962">
    <property type="entry name" value="Cuticlin"/>
</dbReference>
<evidence type="ECO:0000256" key="1">
    <source>
        <dbReference type="ARBA" id="ARBA00004251"/>
    </source>
</evidence>
<gene>
    <name evidence="9" type="primary">cut-1</name>
    <name evidence="9" type="ORF">Tcan_04902</name>
</gene>
<evidence type="ECO:0000259" key="8">
    <source>
        <dbReference type="PROSITE" id="PS51034"/>
    </source>
</evidence>
<dbReference type="EMBL" id="JPKZ01001231">
    <property type="protein sequence ID" value="KHN83072.1"/>
    <property type="molecule type" value="Genomic_DNA"/>
</dbReference>
<dbReference type="GO" id="GO:0005886">
    <property type="term" value="C:plasma membrane"/>
    <property type="evidence" value="ECO:0007669"/>
    <property type="project" value="UniProtKB-SubCell"/>
</dbReference>
<dbReference type="InterPro" id="IPR001507">
    <property type="entry name" value="ZP_dom"/>
</dbReference>
<evidence type="ECO:0000256" key="5">
    <source>
        <dbReference type="ARBA" id="ARBA00022729"/>
    </source>
</evidence>
<reference evidence="9 10" key="1">
    <citation type="submission" date="2014-11" db="EMBL/GenBank/DDBJ databases">
        <title>Genetic blueprint of the zoonotic pathogen Toxocara canis.</title>
        <authorList>
            <person name="Zhu X.-Q."/>
            <person name="Korhonen P.K."/>
            <person name="Cai H."/>
            <person name="Young N.D."/>
            <person name="Nejsum P."/>
            <person name="von Samson-Himmelstjerna G."/>
            <person name="Boag P.R."/>
            <person name="Tan P."/>
            <person name="Li Q."/>
            <person name="Min J."/>
            <person name="Yang Y."/>
            <person name="Wang X."/>
            <person name="Fang X."/>
            <person name="Hall R.S."/>
            <person name="Hofmann A."/>
            <person name="Sternberg P.W."/>
            <person name="Jex A.R."/>
            <person name="Gasser R.B."/>
        </authorList>
    </citation>
    <scope>NUCLEOTIDE SEQUENCE [LARGE SCALE GENOMIC DNA]</scope>
    <source>
        <strain evidence="9">PN_DK_2014</strain>
    </source>
</reference>
<dbReference type="AlphaFoldDB" id="A0A0B2VNQ5"/>
<keyword evidence="6" id="KW-1133">Transmembrane helix</keyword>
<name>A0A0B2VNQ5_TOXCA</name>
<comment type="caution">
    <text evidence="9">The sequence shown here is derived from an EMBL/GenBank/DDBJ whole genome shotgun (WGS) entry which is preliminary data.</text>
</comment>
<dbReference type="InterPro" id="IPR056953">
    <property type="entry name" value="CUT_N"/>
</dbReference>
<evidence type="ECO:0000256" key="6">
    <source>
        <dbReference type="ARBA" id="ARBA00022989"/>
    </source>
</evidence>
<dbReference type="PANTHER" id="PTHR22907:SF1">
    <property type="entry name" value="ZP DOMAIN-CONTAINING PROTEIN"/>
    <property type="match status" value="1"/>
</dbReference>
<dbReference type="SMART" id="SM00241">
    <property type="entry name" value="ZP"/>
    <property type="match status" value="1"/>
</dbReference>
<dbReference type="GO" id="GO:0042302">
    <property type="term" value="F:structural constituent of cuticle"/>
    <property type="evidence" value="ECO:0007669"/>
    <property type="project" value="UniProtKB-KW"/>
</dbReference>
<protein>
    <submittedName>
        <fullName evidence="9">Cuticlin-1</fullName>
    </submittedName>
</protein>
<evidence type="ECO:0000256" key="2">
    <source>
        <dbReference type="ARBA" id="ARBA00022460"/>
    </source>
</evidence>
<accession>A0A0B2VNQ5</accession>
<dbReference type="Proteomes" id="UP000031036">
    <property type="component" value="Unassembled WGS sequence"/>
</dbReference>
<evidence type="ECO:0000256" key="4">
    <source>
        <dbReference type="ARBA" id="ARBA00022692"/>
    </source>
</evidence>
<dbReference type="PROSITE" id="PS51034">
    <property type="entry name" value="ZP_2"/>
    <property type="match status" value="1"/>
</dbReference>
<dbReference type="Pfam" id="PF25057">
    <property type="entry name" value="CUT_N"/>
    <property type="match status" value="1"/>
</dbReference>
<dbReference type="Pfam" id="PF25301">
    <property type="entry name" value="CUT_C"/>
    <property type="match status" value="1"/>
</dbReference>
<evidence type="ECO:0000256" key="7">
    <source>
        <dbReference type="ARBA" id="ARBA00023136"/>
    </source>
</evidence>
<keyword evidence="2" id="KW-0193">Cuticle</keyword>
<evidence type="ECO:0000313" key="10">
    <source>
        <dbReference type="Proteomes" id="UP000031036"/>
    </source>
</evidence>
<keyword evidence="10" id="KW-1185">Reference proteome</keyword>
<dbReference type="OrthoDB" id="6139674at2759"/>
<comment type="subcellular location">
    <subcellularLocation>
        <location evidence="1">Cell membrane</location>
        <topology evidence="1">Single-pass type I membrane protein</topology>
    </subcellularLocation>
</comment>
<proteinExistence type="predicted"/>
<evidence type="ECO:0000256" key="3">
    <source>
        <dbReference type="ARBA" id="ARBA00022475"/>
    </source>
</evidence>
<keyword evidence="5" id="KW-0732">Signal</keyword>
<organism evidence="9 10">
    <name type="scientific">Toxocara canis</name>
    <name type="common">Canine roundworm</name>
    <dbReference type="NCBI Taxonomy" id="6265"/>
    <lineage>
        <taxon>Eukaryota</taxon>
        <taxon>Metazoa</taxon>
        <taxon>Ecdysozoa</taxon>
        <taxon>Nematoda</taxon>
        <taxon>Chromadorea</taxon>
        <taxon>Rhabditida</taxon>
        <taxon>Spirurina</taxon>
        <taxon>Ascaridomorpha</taxon>
        <taxon>Ascaridoidea</taxon>
        <taxon>Toxocaridae</taxon>
        <taxon>Toxocara</taxon>
    </lineage>
</organism>
<keyword evidence="3" id="KW-1003">Cell membrane</keyword>
<keyword evidence="4" id="KW-0812">Transmembrane</keyword>